<dbReference type="EMBL" id="JAUIZM010000004">
    <property type="protein sequence ID" value="KAK1387953.1"/>
    <property type="molecule type" value="Genomic_DNA"/>
</dbReference>
<dbReference type="InterPro" id="IPR043376">
    <property type="entry name" value="NPG1-like"/>
</dbReference>
<dbReference type="Gene3D" id="1.25.40.10">
    <property type="entry name" value="Tetratricopeptide repeat domain"/>
    <property type="match status" value="2"/>
</dbReference>
<dbReference type="PANTHER" id="PTHR44102:SF5">
    <property type="entry name" value="PROTEIN NPG1"/>
    <property type="match status" value="1"/>
</dbReference>
<accession>A0AAD8IMP8</accession>
<proteinExistence type="predicted"/>
<evidence type="ECO:0000256" key="1">
    <source>
        <dbReference type="PROSITE-ProRule" id="PRU00339"/>
    </source>
</evidence>
<organism evidence="3 4">
    <name type="scientific">Heracleum sosnowskyi</name>
    <dbReference type="NCBI Taxonomy" id="360622"/>
    <lineage>
        <taxon>Eukaryota</taxon>
        <taxon>Viridiplantae</taxon>
        <taxon>Streptophyta</taxon>
        <taxon>Embryophyta</taxon>
        <taxon>Tracheophyta</taxon>
        <taxon>Spermatophyta</taxon>
        <taxon>Magnoliopsida</taxon>
        <taxon>eudicotyledons</taxon>
        <taxon>Gunneridae</taxon>
        <taxon>Pentapetalae</taxon>
        <taxon>asterids</taxon>
        <taxon>campanulids</taxon>
        <taxon>Apiales</taxon>
        <taxon>Apiaceae</taxon>
        <taxon>Apioideae</taxon>
        <taxon>apioid superclade</taxon>
        <taxon>Tordylieae</taxon>
        <taxon>Tordyliinae</taxon>
        <taxon>Heracleum</taxon>
    </lineage>
</organism>
<dbReference type="GO" id="GO:0016740">
    <property type="term" value="F:transferase activity"/>
    <property type="evidence" value="ECO:0007669"/>
    <property type="project" value="UniProtKB-KW"/>
</dbReference>
<feature type="region of interest" description="Disordered" evidence="2">
    <location>
        <begin position="88"/>
        <end position="110"/>
    </location>
</feature>
<dbReference type="AlphaFoldDB" id="A0AAD8IMP8"/>
<dbReference type="InterPro" id="IPR019734">
    <property type="entry name" value="TPR_rpt"/>
</dbReference>
<reference evidence="3" key="1">
    <citation type="submission" date="2023-02" db="EMBL/GenBank/DDBJ databases">
        <title>Genome of toxic invasive species Heracleum sosnowskyi carries increased number of genes despite the absence of recent whole-genome duplications.</title>
        <authorList>
            <person name="Schelkunov M."/>
            <person name="Shtratnikova V."/>
            <person name="Makarenko M."/>
            <person name="Klepikova A."/>
            <person name="Omelchenko D."/>
            <person name="Novikova G."/>
            <person name="Obukhova E."/>
            <person name="Bogdanov V."/>
            <person name="Penin A."/>
            <person name="Logacheva M."/>
        </authorList>
    </citation>
    <scope>NUCLEOTIDE SEQUENCE</scope>
    <source>
        <strain evidence="3">Hsosn_3</strain>
        <tissue evidence="3">Leaf</tissue>
    </source>
</reference>
<reference evidence="3" key="2">
    <citation type="submission" date="2023-05" db="EMBL/GenBank/DDBJ databases">
        <authorList>
            <person name="Schelkunov M.I."/>
        </authorList>
    </citation>
    <scope>NUCLEOTIDE SEQUENCE</scope>
    <source>
        <strain evidence="3">Hsosn_3</strain>
        <tissue evidence="3">Leaf</tissue>
    </source>
</reference>
<dbReference type="SUPFAM" id="SSF48452">
    <property type="entry name" value="TPR-like"/>
    <property type="match status" value="2"/>
</dbReference>
<evidence type="ECO:0000313" key="4">
    <source>
        <dbReference type="Proteomes" id="UP001237642"/>
    </source>
</evidence>
<dbReference type="InterPro" id="IPR011990">
    <property type="entry name" value="TPR-like_helical_dom_sf"/>
</dbReference>
<name>A0AAD8IMP8_9APIA</name>
<feature type="repeat" description="TPR" evidence="1">
    <location>
        <begin position="647"/>
        <end position="680"/>
    </location>
</feature>
<comment type="caution">
    <text evidence="3">The sequence shown here is derived from an EMBL/GenBank/DDBJ whole genome shotgun (WGS) entry which is preliminary data.</text>
</comment>
<evidence type="ECO:0000256" key="2">
    <source>
        <dbReference type="SAM" id="MobiDB-lite"/>
    </source>
</evidence>
<gene>
    <name evidence="3" type="ORF">POM88_016131</name>
</gene>
<keyword evidence="3" id="KW-0808">Transferase</keyword>
<keyword evidence="4" id="KW-1185">Reference proteome</keyword>
<feature type="repeat" description="TPR" evidence="1">
    <location>
        <begin position="577"/>
        <end position="610"/>
    </location>
</feature>
<evidence type="ECO:0000313" key="3">
    <source>
        <dbReference type="EMBL" id="KAK1387953.1"/>
    </source>
</evidence>
<dbReference type="PANTHER" id="PTHR44102">
    <property type="entry name" value="PROTEIN NPG1"/>
    <property type="match status" value="1"/>
</dbReference>
<dbReference type="Proteomes" id="UP001237642">
    <property type="component" value="Unassembled WGS sequence"/>
</dbReference>
<dbReference type="PROSITE" id="PS50005">
    <property type="entry name" value="TPR"/>
    <property type="match status" value="2"/>
</dbReference>
<dbReference type="SMART" id="SM00028">
    <property type="entry name" value="TPR"/>
    <property type="match status" value="5"/>
</dbReference>
<dbReference type="Pfam" id="PF13432">
    <property type="entry name" value="TPR_16"/>
    <property type="match status" value="1"/>
</dbReference>
<keyword evidence="1" id="KW-0802">TPR repeat</keyword>
<sequence length="689" mass="76056">MSEEGSQLVSEPAVWQFSANGVCIKAATIEEKLDAGNTQEAESSLCEKLTISSEEAKILLGRLEYQRGKIESALRVFDGIDLQAAIQKIPPSEKQPPKKGRSRAESGPSHHPATLLLEGMYIKAKCLHKLEKTKESAQECGSLLDAVDKIFTQGVPDESKLQETVSHAAELLPELWKLCDCFSERITAYRRALLSQWNLESACCARIQKNFAILLLYCGVEVTPPTVDSMTDGPYVPRNSFEEAILLLMIVMRSFQLGKAHWDPSVIEHLTYALSLCSQTSVLAKQLEEIMPGLLNRVDRWKLLSLCFDGSGQNGTAINLLRKSLHKHENPDDIVSLLLAAKICSEDSLLAAEGVGYARRAINNAHGLNKYLEGVSLRVLSLCLAKQSKVSLSDSDRSRLQSEALKSLERAASLDPNNSDLIFDLGVQYAEHRNLNAALHYAKKYVDTTGGSILKGWRLLILVLSAQQRFSEAQVVTDAALDETAKWDQGTLLKMKAKLKSSQSLHKDSIESYSYLLALVQAQKKSQAPLRNTSQGEAMVNEHDVWHGLANLYSSLLQWKDAEVCLGKAKELVEYSAETLYAEGVMCERRGEVSEALAAYVNALMIEPNNAPCKILLGALLSKMGTNMLPSARTLLSDALRIEPTNRMAWYQLALVHRDDGRLSDAAECFQAATMLEESDPIESFSSIL</sequence>
<protein>
    <submittedName>
        <fullName evidence="3">O-linked n-acetylglucosamine transferase, ogt</fullName>
    </submittedName>
</protein>